<organism evidence="5">
    <name type="scientific">Leptocylindrus aporus</name>
    <dbReference type="NCBI Taxonomy" id="1398097"/>
    <lineage>
        <taxon>Eukaryota</taxon>
        <taxon>Sar</taxon>
        <taxon>Stramenopiles</taxon>
        <taxon>Ochrophyta</taxon>
        <taxon>Bacillariophyta</taxon>
        <taxon>Coscinodiscophyceae</taxon>
        <taxon>Chaetocerotophycidae</taxon>
        <taxon>Leptocylindrales</taxon>
        <taxon>Leptocylindraceae</taxon>
        <taxon>Leptocylindrus</taxon>
    </lineage>
</organism>
<evidence type="ECO:0000256" key="3">
    <source>
        <dbReference type="ARBA" id="ARBA00022991"/>
    </source>
</evidence>
<dbReference type="PANTHER" id="PTHR47429">
    <property type="entry name" value="PROTEIN TWIN LOV 1"/>
    <property type="match status" value="1"/>
</dbReference>
<dbReference type="GO" id="GO:0005634">
    <property type="term" value="C:nucleus"/>
    <property type="evidence" value="ECO:0007669"/>
    <property type="project" value="TreeGrafter"/>
</dbReference>
<dbReference type="InterPro" id="IPR035965">
    <property type="entry name" value="PAS-like_dom_sf"/>
</dbReference>
<keyword evidence="2" id="KW-0288">FMN</keyword>
<evidence type="ECO:0000313" key="5">
    <source>
        <dbReference type="EMBL" id="CAD8574287.1"/>
    </source>
</evidence>
<dbReference type="PANTHER" id="PTHR47429:SF2">
    <property type="entry name" value="PROTEIN TWIN LOV 1"/>
    <property type="match status" value="1"/>
</dbReference>
<accession>A0A7S0K9H8</accession>
<protein>
    <recommendedName>
        <fullName evidence="4">PAS domain-containing protein</fullName>
    </recommendedName>
</protein>
<proteinExistence type="predicted"/>
<keyword evidence="1" id="KW-0285">Flavoprotein</keyword>
<dbReference type="InterPro" id="IPR000014">
    <property type="entry name" value="PAS"/>
</dbReference>
<evidence type="ECO:0000256" key="1">
    <source>
        <dbReference type="ARBA" id="ARBA00022630"/>
    </source>
</evidence>
<gene>
    <name evidence="5" type="ORF">LDAN0322_LOCUS431</name>
</gene>
<evidence type="ECO:0000259" key="4">
    <source>
        <dbReference type="Pfam" id="PF13426"/>
    </source>
</evidence>
<dbReference type="AlphaFoldDB" id="A0A7S0K9H8"/>
<dbReference type="Gene3D" id="3.30.450.20">
    <property type="entry name" value="PAS domain"/>
    <property type="match status" value="1"/>
</dbReference>
<dbReference type="NCBIfam" id="TIGR00229">
    <property type="entry name" value="sensory_box"/>
    <property type="match status" value="1"/>
</dbReference>
<dbReference type="EMBL" id="HBEU01000638">
    <property type="protein sequence ID" value="CAD8574287.1"/>
    <property type="molecule type" value="Transcribed_RNA"/>
</dbReference>
<dbReference type="SUPFAM" id="SSF55785">
    <property type="entry name" value="PYP-like sensor domain (PAS domain)"/>
    <property type="match status" value="1"/>
</dbReference>
<dbReference type="Pfam" id="PF13426">
    <property type="entry name" value="PAS_9"/>
    <property type="match status" value="1"/>
</dbReference>
<name>A0A7S0K9H8_9STRA</name>
<feature type="domain" description="PAS" evidence="4">
    <location>
        <begin position="55"/>
        <end position="154"/>
    </location>
</feature>
<keyword evidence="3" id="KW-0157">Chromophore</keyword>
<evidence type="ECO:0000256" key="2">
    <source>
        <dbReference type="ARBA" id="ARBA00022643"/>
    </source>
</evidence>
<reference evidence="5" key="1">
    <citation type="submission" date="2021-01" db="EMBL/GenBank/DDBJ databases">
        <authorList>
            <person name="Corre E."/>
            <person name="Pelletier E."/>
            <person name="Niang G."/>
            <person name="Scheremetjew M."/>
            <person name="Finn R."/>
            <person name="Kale V."/>
            <person name="Holt S."/>
            <person name="Cochrane G."/>
            <person name="Meng A."/>
            <person name="Brown T."/>
            <person name="Cohen L."/>
        </authorList>
    </citation>
    <scope>NUCLEOTIDE SEQUENCE</scope>
    <source>
        <strain evidence="5">B651</strain>
    </source>
</reference>
<sequence>MSAILEYLTNFFLGSSDVQGSRPSNARHFVPEKKLREGDAMIVAMLNSNGHEDTCYCVCDPYQTDIPIIFASDGFCKFTGYSNDEIEGQNCRFLQGESTKESDINIIRKAIKDEEQKSVNLLNYRKDGSTFINEFFISPLYSYENGRKVLSYFIGIQCPVSHTGPGQAPKNPGWVYTHGSRNDDEQKMNDNSEIHYKAGMKIVSSFNDLKNSVDTQ</sequence>
<dbReference type="CDD" id="cd00130">
    <property type="entry name" value="PAS"/>
    <property type="match status" value="1"/>
</dbReference>